<reference evidence="3" key="1">
    <citation type="submission" date="2022-01" db="EMBL/GenBank/DDBJ databases">
        <title>Lysobacter chinensis sp. nov., a bacterium isolated from cow dung compost.</title>
        <authorList>
            <person name="Zhou L.Y."/>
        </authorList>
    </citation>
    <scope>NUCLEOTIDE SEQUENCE [LARGE SCALE GENOMIC DNA]</scope>
    <source>
        <strain evidence="3">TLK-CK17</strain>
    </source>
</reference>
<evidence type="ECO:0000313" key="2">
    <source>
        <dbReference type="EMBL" id="MCF7221046.1"/>
    </source>
</evidence>
<evidence type="ECO:0000313" key="3">
    <source>
        <dbReference type="Proteomes" id="UP001430796"/>
    </source>
</evidence>
<feature type="chain" id="PRO_5046978191" description="Glycine zipper 2TM domain-containing protein" evidence="1">
    <location>
        <begin position="20"/>
        <end position="252"/>
    </location>
</feature>
<dbReference type="RefSeq" id="WP_237053391.1">
    <property type="nucleotide sequence ID" value="NZ_JAKJPO010000001.1"/>
</dbReference>
<reference evidence="2 3" key="3">
    <citation type="submission" date="2022-01" db="EMBL/GenBank/DDBJ databases">
        <authorList>
            <person name="Zhou L.Y."/>
        </authorList>
    </citation>
    <scope>NUCLEOTIDE SEQUENCE [LARGE SCALE GENOMIC DNA]</scope>
    <source>
        <strain evidence="2 3">TLK-CK17</strain>
    </source>
</reference>
<evidence type="ECO:0000256" key="1">
    <source>
        <dbReference type="SAM" id="SignalP"/>
    </source>
</evidence>
<keyword evidence="3" id="KW-1185">Reference proteome</keyword>
<accession>A0ABS9HQ36</accession>
<comment type="caution">
    <text evidence="2">The sequence shown here is derived from an EMBL/GenBank/DDBJ whole genome shotgun (WGS) entry which is preliminary data.</text>
</comment>
<gene>
    <name evidence="2" type="ORF">L3V18_04485</name>
</gene>
<dbReference type="EMBL" id="JAKJPO010000001">
    <property type="protein sequence ID" value="MCF7221046.1"/>
    <property type="molecule type" value="Genomic_DNA"/>
</dbReference>
<organism evidence="2 3">
    <name type="scientific">Marilutibacter chinensis</name>
    <dbReference type="NCBI Taxonomy" id="2912247"/>
    <lineage>
        <taxon>Bacteria</taxon>
        <taxon>Pseudomonadati</taxon>
        <taxon>Pseudomonadota</taxon>
        <taxon>Gammaproteobacteria</taxon>
        <taxon>Lysobacterales</taxon>
        <taxon>Lysobacteraceae</taxon>
        <taxon>Marilutibacter</taxon>
    </lineage>
</organism>
<proteinExistence type="predicted"/>
<reference evidence="2 3" key="2">
    <citation type="submission" date="2022-01" db="EMBL/GenBank/DDBJ databases">
        <title>Lysobacter chinensis sp. nov., a bacterium isolated from cow dung compost.</title>
        <authorList>
            <person name="Liu Y."/>
        </authorList>
    </citation>
    <scope>NUCLEOTIDE SEQUENCE [LARGE SCALE GENOMIC DNA]</scope>
    <source>
        <strain evidence="2 3">TLK-CK17</strain>
    </source>
</reference>
<sequence>MKPIVLAVALASLVPSAFAADNTSSRRYSTSKAPSVPQVACGNGACLNSDPYTWLGEVRLGEVRLGEVLMVRAIQIKSDKKVNAGSAIGAAVGYGAARKVDGDYRNAARVAGGVIGGLAGTAIQNGFSGRRAIEIYVRDLNDNRQRVIAIVQDADSDVRQGDQVFLVGKGSKTRVVPIPRSTMTSVSGGEGLPKVACGWGGCSNSNAEDGPWNGTTRSSLGQDSCGLMCPDGYEVAPGCLCTRISPLTRGQQ</sequence>
<dbReference type="Proteomes" id="UP001430796">
    <property type="component" value="Unassembled WGS sequence"/>
</dbReference>
<feature type="signal peptide" evidence="1">
    <location>
        <begin position="1"/>
        <end position="19"/>
    </location>
</feature>
<evidence type="ECO:0008006" key="4">
    <source>
        <dbReference type="Google" id="ProtNLM"/>
    </source>
</evidence>
<name>A0ABS9HQ36_9GAMM</name>
<keyword evidence="1" id="KW-0732">Signal</keyword>
<protein>
    <recommendedName>
        <fullName evidence="4">Glycine zipper 2TM domain-containing protein</fullName>
    </recommendedName>
</protein>